<dbReference type="HOGENOM" id="CLU_3186225_0_0_4"/>
<organism evidence="1 2">
    <name type="scientific">Neisseria lactamica (strain 020-06)</name>
    <dbReference type="NCBI Taxonomy" id="489653"/>
    <lineage>
        <taxon>Bacteria</taxon>
        <taxon>Pseudomonadati</taxon>
        <taxon>Pseudomonadota</taxon>
        <taxon>Betaproteobacteria</taxon>
        <taxon>Neisseriales</taxon>
        <taxon>Neisseriaceae</taxon>
        <taxon>Neisseria</taxon>
    </lineage>
</organism>
<dbReference type="Proteomes" id="UP000008723">
    <property type="component" value="Chromosome"/>
</dbReference>
<sequence>MQRNKIGPAVVIVLLSIVITVQAVMAEPCRQHPPVQINEYDKGQYR</sequence>
<name>E4ZB15_NEIL0</name>
<gene>
    <name evidence="1" type="ordered locus">NLA_3010</name>
</gene>
<dbReference type="AlphaFoldDB" id="E4ZB15"/>
<dbReference type="KEGG" id="nla:NLA_3010"/>
<dbReference type="EMBL" id="FN995097">
    <property type="protein sequence ID" value="CBN86542.1"/>
    <property type="molecule type" value="Genomic_DNA"/>
</dbReference>
<accession>E4ZB15</accession>
<evidence type="ECO:0000313" key="2">
    <source>
        <dbReference type="Proteomes" id="UP000008723"/>
    </source>
</evidence>
<protein>
    <submittedName>
        <fullName evidence="1">Uncharacterized protein</fullName>
    </submittedName>
</protein>
<dbReference type="RefSeq" id="WP_013448362.1">
    <property type="nucleotide sequence ID" value="NC_014752.1"/>
</dbReference>
<evidence type="ECO:0000313" key="1">
    <source>
        <dbReference type="EMBL" id="CBN86542.1"/>
    </source>
</evidence>
<reference evidence="1 2" key="1">
    <citation type="journal article" date="2010" name="BMC Genomics">
        <title>Independent evolution of the core and accessory gene sets in the genus Neisseria: insights gained from the genome of Neisseria lactamica isolate 020-06.</title>
        <authorList>
            <person name="Bennett J.S."/>
            <person name="Bentley S.D."/>
            <person name="Vernikos G.S."/>
            <person name="Quail M.A."/>
            <person name="Cherevach I."/>
            <person name="White B."/>
            <person name="Parkhill J."/>
            <person name="Maiden M.C."/>
        </authorList>
    </citation>
    <scope>NUCLEOTIDE SEQUENCE [LARGE SCALE GENOMIC DNA]</scope>
    <source>
        <strain evidence="1 2">020-06</strain>
    </source>
</reference>
<proteinExistence type="predicted"/>